<dbReference type="InterPro" id="IPR010428">
    <property type="entry name" value="Zincin_1"/>
</dbReference>
<dbReference type="AlphaFoldDB" id="A0A7Z0D7F4"/>
<feature type="compositionally biased region" description="Basic and acidic residues" evidence="1">
    <location>
        <begin position="1"/>
        <end position="10"/>
    </location>
</feature>
<dbReference type="CDD" id="cd12954">
    <property type="entry name" value="MMP_TTHA0227_like_1"/>
    <property type="match status" value="1"/>
</dbReference>
<accession>A0A7Z0D7F4</accession>
<keyword evidence="3" id="KW-1185">Reference proteome</keyword>
<sequence length="141" mass="15611">MRRDRHERGLRGPLAAPNPLTRRPASPRRPPGRAAFFDDAVAESVRRVRASCPRAIAGVQVGVVDVPEITDAWQEGEAPLAAAVEPVGDEPARVVLYRRPLEYRAISRPDLRLLVHRALVEQLSALTTIPLHEIDPQLDQP</sequence>
<organism evidence="2 3">
    <name type="scientific">Naumannella cuiyingiana</name>
    <dbReference type="NCBI Taxonomy" id="1347891"/>
    <lineage>
        <taxon>Bacteria</taxon>
        <taxon>Bacillati</taxon>
        <taxon>Actinomycetota</taxon>
        <taxon>Actinomycetes</taxon>
        <taxon>Propionibacteriales</taxon>
        <taxon>Propionibacteriaceae</taxon>
        <taxon>Naumannella</taxon>
    </lineage>
</organism>
<dbReference type="Gene3D" id="3.30.2010.20">
    <property type="match status" value="1"/>
</dbReference>
<evidence type="ECO:0000313" key="2">
    <source>
        <dbReference type="EMBL" id="NYI70183.1"/>
    </source>
</evidence>
<evidence type="ECO:0008006" key="4">
    <source>
        <dbReference type="Google" id="ProtNLM"/>
    </source>
</evidence>
<evidence type="ECO:0000313" key="3">
    <source>
        <dbReference type="Proteomes" id="UP000527616"/>
    </source>
</evidence>
<gene>
    <name evidence="2" type="ORF">GGQ54_000743</name>
</gene>
<dbReference type="RefSeq" id="WP_179444165.1">
    <property type="nucleotide sequence ID" value="NZ_JACBZS010000001.1"/>
</dbReference>
<dbReference type="Pfam" id="PF06262">
    <property type="entry name" value="Zincin_1"/>
    <property type="match status" value="1"/>
</dbReference>
<evidence type="ECO:0000256" key="1">
    <source>
        <dbReference type="SAM" id="MobiDB-lite"/>
    </source>
</evidence>
<dbReference type="EMBL" id="JACBZS010000001">
    <property type="protein sequence ID" value="NYI70183.1"/>
    <property type="molecule type" value="Genomic_DNA"/>
</dbReference>
<dbReference type="SUPFAM" id="SSF55486">
    <property type="entry name" value="Metalloproteases ('zincins'), catalytic domain"/>
    <property type="match status" value="1"/>
</dbReference>
<proteinExistence type="predicted"/>
<dbReference type="Proteomes" id="UP000527616">
    <property type="component" value="Unassembled WGS sequence"/>
</dbReference>
<feature type="region of interest" description="Disordered" evidence="1">
    <location>
        <begin position="1"/>
        <end position="34"/>
    </location>
</feature>
<comment type="caution">
    <text evidence="2">The sequence shown here is derived from an EMBL/GenBank/DDBJ whole genome shotgun (WGS) entry which is preliminary data.</text>
</comment>
<dbReference type="InterPro" id="IPR038555">
    <property type="entry name" value="Zincin_1_sf"/>
</dbReference>
<protein>
    <recommendedName>
        <fullName evidence="4">Metallopeptidase family protein</fullName>
    </recommendedName>
</protein>
<reference evidence="2 3" key="1">
    <citation type="submission" date="2020-07" db="EMBL/GenBank/DDBJ databases">
        <title>Sequencing the genomes of 1000 actinobacteria strains.</title>
        <authorList>
            <person name="Klenk H.-P."/>
        </authorList>
    </citation>
    <scope>NUCLEOTIDE SEQUENCE [LARGE SCALE GENOMIC DNA]</scope>
    <source>
        <strain evidence="2 3">DSM 103164</strain>
    </source>
</reference>
<name>A0A7Z0D7F4_9ACTN</name>